<dbReference type="PANTHER" id="PTHR30294:SF48">
    <property type="entry name" value="LINEARMYCIN RESISTANCE PERMEASE PROTEIN LNRM"/>
    <property type="match status" value="1"/>
</dbReference>
<dbReference type="GO" id="GO:0140359">
    <property type="term" value="F:ABC-type transporter activity"/>
    <property type="evidence" value="ECO:0007669"/>
    <property type="project" value="InterPro"/>
</dbReference>
<sequence length="458" mass="50418">MKINIIKKDLKIILSDKKALAIMILMPIILTTILSMALKGSFASGDSDFEPINIAVVKLYDEKVDNQMFESSLKNSLVADSMGEDAIQKLIDSGEDINPENLFFDDFLESKDVSELIKYTLVSDEKKALNKLNNEEVSAIVLLPDKFIYNMKVNLLTPFRNKVDIKILTHPDKSLSGKIVSSVIDAYSNAMSTIIIGKNVVIETSMTNNISDDGFDNLDQLMEGISDVIKSIDVNLDNVVMEGRKQVNSADYYAVGMMTMFILFAAGIGGRMLLEEKDNQTYQRMVIAGTTKLEILSGNFMTVFLIALLQITVMITFTHFALKVQWGNIGSVILISIVSAFAVAGLGSFVGALTYKAGNYKMANMFESAIIQVMALLGGSFFPIDVMPEFMQNLSFLSLNGIAIRSYLKIITGYAVADILNHILMLIAMGMIFMLAAVFVLKGKEGTGNVKRNKVKIA</sequence>
<feature type="transmembrane region" description="Helical" evidence="8">
    <location>
        <begin position="365"/>
        <end position="384"/>
    </location>
</feature>
<evidence type="ECO:0000313" key="10">
    <source>
        <dbReference type="EMBL" id="NYB75405.1"/>
    </source>
</evidence>
<keyword evidence="4" id="KW-1003">Cell membrane</keyword>
<keyword evidence="3" id="KW-0813">Transport</keyword>
<dbReference type="InterPro" id="IPR013525">
    <property type="entry name" value="ABC2_TM"/>
</dbReference>
<dbReference type="PROSITE" id="PS51012">
    <property type="entry name" value="ABC_TM2"/>
    <property type="match status" value="1"/>
</dbReference>
<gene>
    <name evidence="10" type="ORF">HZF24_14750</name>
</gene>
<evidence type="ECO:0000256" key="6">
    <source>
        <dbReference type="ARBA" id="ARBA00022989"/>
    </source>
</evidence>
<evidence type="ECO:0000256" key="2">
    <source>
        <dbReference type="ARBA" id="ARBA00007783"/>
    </source>
</evidence>
<keyword evidence="7 8" id="KW-0472">Membrane</keyword>
<dbReference type="AlphaFoldDB" id="A0A974BL81"/>
<protein>
    <submittedName>
        <fullName evidence="10">ABC transporter permease</fullName>
    </submittedName>
</protein>
<comment type="similarity">
    <text evidence="2">Belongs to the ABC-2 integral membrane protein family.</text>
</comment>
<feature type="transmembrane region" description="Helical" evidence="8">
    <location>
        <begin position="20"/>
        <end position="38"/>
    </location>
</feature>
<dbReference type="RefSeq" id="WP_179239111.1">
    <property type="nucleotide sequence ID" value="NZ_JACBNQ010000021.1"/>
</dbReference>
<keyword evidence="5 8" id="KW-0812">Transmembrane</keyword>
<keyword evidence="6 8" id="KW-1133">Transmembrane helix</keyword>
<keyword evidence="11" id="KW-1185">Reference proteome</keyword>
<accession>A0A974BL81</accession>
<organism evidence="10 11">
    <name type="scientific">Sedimentibacter hydroxybenzoicus DSM 7310</name>
    <dbReference type="NCBI Taxonomy" id="1123245"/>
    <lineage>
        <taxon>Bacteria</taxon>
        <taxon>Bacillati</taxon>
        <taxon>Bacillota</taxon>
        <taxon>Tissierellia</taxon>
        <taxon>Sedimentibacter</taxon>
    </lineage>
</organism>
<evidence type="ECO:0000256" key="4">
    <source>
        <dbReference type="ARBA" id="ARBA00022475"/>
    </source>
</evidence>
<evidence type="ECO:0000256" key="3">
    <source>
        <dbReference type="ARBA" id="ARBA00022448"/>
    </source>
</evidence>
<feature type="transmembrane region" description="Helical" evidence="8">
    <location>
        <begin position="252"/>
        <end position="274"/>
    </location>
</feature>
<dbReference type="GO" id="GO:0005886">
    <property type="term" value="C:plasma membrane"/>
    <property type="evidence" value="ECO:0007669"/>
    <property type="project" value="UniProtKB-SubCell"/>
</dbReference>
<dbReference type="Pfam" id="PF12698">
    <property type="entry name" value="ABC2_membrane_3"/>
    <property type="match status" value="1"/>
</dbReference>
<reference evidence="10" key="1">
    <citation type="submission" date="2020-07" db="EMBL/GenBank/DDBJ databases">
        <title>Genomic analysis of a strain of Sedimentibacter Hydroxybenzoicus DSM7310.</title>
        <authorList>
            <person name="Ma S."/>
        </authorList>
    </citation>
    <scope>NUCLEOTIDE SEQUENCE</scope>
    <source>
        <strain evidence="10">DSM 7310</strain>
    </source>
</reference>
<evidence type="ECO:0000256" key="5">
    <source>
        <dbReference type="ARBA" id="ARBA00022692"/>
    </source>
</evidence>
<evidence type="ECO:0000256" key="7">
    <source>
        <dbReference type="ARBA" id="ARBA00023136"/>
    </source>
</evidence>
<dbReference type="InterPro" id="IPR047817">
    <property type="entry name" value="ABC2_TM_bact-type"/>
</dbReference>
<comment type="caution">
    <text evidence="10">The sequence shown here is derived from an EMBL/GenBank/DDBJ whole genome shotgun (WGS) entry which is preliminary data.</text>
</comment>
<dbReference type="Proteomes" id="UP000611629">
    <property type="component" value="Unassembled WGS sequence"/>
</dbReference>
<name>A0A974BL81_SEDHY</name>
<dbReference type="InterPro" id="IPR051449">
    <property type="entry name" value="ABC-2_transporter_component"/>
</dbReference>
<evidence type="ECO:0000259" key="9">
    <source>
        <dbReference type="PROSITE" id="PS51012"/>
    </source>
</evidence>
<feature type="transmembrane region" description="Helical" evidence="8">
    <location>
        <begin position="420"/>
        <end position="441"/>
    </location>
</feature>
<dbReference type="EMBL" id="JACBNQ010000021">
    <property type="protein sequence ID" value="NYB75405.1"/>
    <property type="molecule type" value="Genomic_DNA"/>
</dbReference>
<feature type="transmembrane region" description="Helical" evidence="8">
    <location>
        <begin position="329"/>
        <end position="353"/>
    </location>
</feature>
<dbReference type="PANTHER" id="PTHR30294">
    <property type="entry name" value="MEMBRANE COMPONENT OF ABC TRANSPORTER YHHJ-RELATED"/>
    <property type="match status" value="1"/>
</dbReference>
<proteinExistence type="inferred from homology"/>
<evidence type="ECO:0000256" key="8">
    <source>
        <dbReference type="SAM" id="Phobius"/>
    </source>
</evidence>
<evidence type="ECO:0000256" key="1">
    <source>
        <dbReference type="ARBA" id="ARBA00004651"/>
    </source>
</evidence>
<feature type="transmembrane region" description="Helical" evidence="8">
    <location>
        <begin position="295"/>
        <end position="317"/>
    </location>
</feature>
<evidence type="ECO:0000313" key="11">
    <source>
        <dbReference type="Proteomes" id="UP000611629"/>
    </source>
</evidence>
<comment type="subcellular location">
    <subcellularLocation>
        <location evidence="1">Cell membrane</location>
        <topology evidence="1">Multi-pass membrane protein</topology>
    </subcellularLocation>
</comment>
<feature type="domain" description="ABC transmembrane type-2" evidence="9">
    <location>
        <begin position="218"/>
        <end position="444"/>
    </location>
</feature>